<name>A0AAJ1MIV1_9SPIO</name>
<dbReference type="Proteomes" id="UP001221217">
    <property type="component" value="Unassembled WGS sequence"/>
</dbReference>
<dbReference type="AlphaFoldDB" id="A0AAJ1MIV1"/>
<evidence type="ECO:0000313" key="3">
    <source>
        <dbReference type="Proteomes" id="UP001221217"/>
    </source>
</evidence>
<accession>A0AAJ1MIV1</accession>
<dbReference type="Pfam" id="PF08818">
    <property type="entry name" value="DUF1801"/>
    <property type="match status" value="1"/>
</dbReference>
<evidence type="ECO:0000259" key="1">
    <source>
        <dbReference type="Pfam" id="PF08818"/>
    </source>
</evidence>
<gene>
    <name evidence="2" type="ORF">PQJ61_08105</name>
</gene>
<sequence>MTYEADTVKEYLTQLPEARRETVERLLEVIGEYIPEGFELCLSYGVPGFAVPHSVYPAGYHVKPEEPLPFVSVASQKNFIGFYHMGIYSFPELLEWFQLEWAELEIGRLDMGKSCIRLKKPEKIPYTLLGELCSKIEVQEWIDKYEESLSVRKNY</sequence>
<proteinExistence type="predicted"/>
<dbReference type="SUPFAM" id="SSF159888">
    <property type="entry name" value="YdhG-like"/>
    <property type="match status" value="1"/>
</dbReference>
<reference evidence="2 3" key="1">
    <citation type="submission" date="2022-12" db="EMBL/GenBank/DDBJ databases">
        <title>Metagenome assembled genome from gulf of manar.</title>
        <authorList>
            <person name="Kohli P."/>
            <person name="Pk S."/>
            <person name="Venkata Ramana C."/>
            <person name="Sasikala C."/>
        </authorList>
    </citation>
    <scope>NUCLEOTIDE SEQUENCE [LARGE SCALE GENOMIC DNA]</scope>
    <source>
        <strain evidence="2">JB008</strain>
    </source>
</reference>
<dbReference type="InterPro" id="IPR014922">
    <property type="entry name" value="YdhG-like"/>
</dbReference>
<dbReference type="Gene3D" id="3.90.1150.200">
    <property type="match status" value="1"/>
</dbReference>
<organism evidence="2 3">
    <name type="scientific">Candidatus Thalassospirochaeta sargassi</name>
    <dbReference type="NCBI Taxonomy" id="3119039"/>
    <lineage>
        <taxon>Bacteria</taxon>
        <taxon>Pseudomonadati</taxon>
        <taxon>Spirochaetota</taxon>
        <taxon>Spirochaetia</taxon>
        <taxon>Spirochaetales</taxon>
        <taxon>Spirochaetaceae</taxon>
        <taxon>Candidatus Thalassospirochaeta</taxon>
    </lineage>
</organism>
<protein>
    <submittedName>
        <fullName evidence="2">DUF1801 domain-containing protein</fullName>
    </submittedName>
</protein>
<dbReference type="EMBL" id="JAQQAL010000017">
    <property type="protein sequence ID" value="MDC7226713.1"/>
    <property type="molecule type" value="Genomic_DNA"/>
</dbReference>
<feature type="domain" description="YdhG-like" evidence="1">
    <location>
        <begin position="19"/>
        <end position="134"/>
    </location>
</feature>
<comment type="caution">
    <text evidence="2">The sequence shown here is derived from an EMBL/GenBank/DDBJ whole genome shotgun (WGS) entry which is preliminary data.</text>
</comment>
<evidence type="ECO:0000313" key="2">
    <source>
        <dbReference type="EMBL" id="MDC7226713.1"/>
    </source>
</evidence>